<dbReference type="FunFam" id="2.20.25.20:FF:000001">
    <property type="entry name" value="Casein kinase II subunit beta"/>
    <property type="match status" value="1"/>
</dbReference>
<evidence type="ECO:0000256" key="2">
    <source>
        <dbReference type="ARBA" id="ARBA00045899"/>
    </source>
</evidence>
<dbReference type="InParanoid" id="A0A163LZB1"/>
<dbReference type="GO" id="GO:0005956">
    <property type="term" value="C:protein kinase CK2 complex"/>
    <property type="evidence" value="ECO:0007669"/>
    <property type="project" value="UniProtKB-UniRule"/>
</dbReference>
<dbReference type="FunFam" id="1.10.1820.10:FF:000005">
    <property type="entry name" value="Casein kinase II subunit beta"/>
    <property type="match status" value="1"/>
</dbReference>
<evidence type="ECO:0000256" key="3">
    <source>
        <dbReference type="RuleBase" id="RU361268"/>
    </source>
</evidence>
<evidence type="ECO:0000256" key="4">
    <source>
        <dbReference type="SAM" id="MobiDB-lite"/>
    </source>
</evidence>
<evidence type="ECO:0000256" key="1">
    <source>
        <dbReference type="ARBA" id="ARBA00006941"/>
    </source>
</evidence>
<proteinExistence type="inferred from homology"/>
<evidence type="ECO:0000313" key="6">
    <source>
        <dbReference type="Proteomes" id="UP000078561"/>
    </source>
</evidence>
<dbReference type="GO" id="GO:0006359">
    <property type="term" value="P:regulation of transcription by RNA polymerase III"/>
    <property type="evidence" value="ECO:0007669"/>
    <property type="project" value="TreeGrafter"/>
</dbReference>
<dbReference type="OrthoDB" id="2275560at2759"/>
<keyword evidence="6" id="KW-1185">Reference proteome</keyword>
<dbReference type="PANTHER" id="PTHR11740:SF0">
    <property type="entry name" value="CASEIN KINASE II SUBUNIT BETA"/>
    <property type="match status" value="1"/>
</dbReference>
<dbReference type="Proteomes" id="UP000078561">
    <property type="component" value="Unassembled WGS sequence"/>
</dbReference>
<dbReference type="PANTHER" id="PTHR11740">
    <property type="entry name" value="CASEIN KINASE II SUBUNIT BETA"/>
    <property type="match status" value="1"/>
</dbReference>
<gene>
    <name evidence="5" type="primary">ABSGL_05452.1 scaffold 7164</name>
</gene>
<dbReference type="Gene3D" id="1.10.1820.10">
    <property type="entry name" value="protein kinase ck2 holoenzyme, chain C, domain 1"/>
    <property type="match status" value="1"/>
</dbReference>
<dbReference type="InterPro" id="IPR035991">
    <property type="entry name" value="Casein_kinase_II_beta-like"/>
</dbReference>
<sequence>MTATWIGWFCSLKGNEFYTQVGEEFIEDGFNLTGISVHAQLYKEALEVILDVEPEEDEMSTRIPDLSILEPHAKMLYGMIHQRYIITRPGLNQMLAKYQAGEFGYCPRYYCDGFKVLPCGQHDLPRQSTVRLYCPNCKDIYIPSNNKHATIDGAHFGTTFPHLFAQAFPDIIPSRPDYYSQQQQQQQPNTYVAKLFGFRVNERSKAGPRMAWLRMTPPPPPPPPKSNR</sequence>
<dbReference type="SUPFAM" id="SSF57798">
    <property type="entry name" value="Casein kinase II beta subunit"/>
    <property type="match status" value="1"/>
</dbReference>
<feature type="region of interest" description="Disordered" evidence="4">
    <location>
        <begin position="207"/>
        <end position="228"/>
    </location>
</feature>
<dbReference type="AlphaFoldDB" id="A0A163LZB1"/>
<dbReference type="SMART" id="SM01085">
    <property type="entry name" value="CK_II_beta"/>
    <property type="match status" value="1"/>
</dbReference>
<name>A0A163LZB1_ABSGL</name>
<accession>A0A163LZB1</accession>
<dbReference type="PRINTS" id="PR00472">
    <property type="entry name" value="CASNKINASEII"/>
</dbReference>
<dbReference type="OMA" id="WIHWFCK"/>
<dbReference type="InterPro" id="IPR000704">
    <property type="entry name" value="Casein_kinase_II_reg-sub"/>
</dbReference>
<dbReference type="PROSITE" id="PS01101">
    <property type="entry name" value="CK2_BETA"/>
    <property type="match status" value="1"/>
</dbReference>
<dbReference type="GO" id="GO:0034456">
    <property type="term" value="C:UTP-C complex"/>
    <property type="evidence" value="ECO:0007669"/>
    <property type="project" value="TreeGrafter"/>
</dbReference>
<dbReference type="Gene3D" id="2.20.25.20">
    <property type="match status" value="1"/>
</dbReference>
<dbReference type="GO" id="GO:0019887">
    <property type="term" value="F:protein kinase regulator activity"/>
    <property type="evidence" value="ECO:0007669"/>
    <property type="project" value="InterPro"/>
</dbReference>
<dbReference type="FunCoup" id="A0A163LZB1">
    <property type="interactions" value="195"/>
</dbReference>
<dbReference type="InterPro" id="IPR016149">
    <property type="entry name" value="Casein_kin_II_reg-sub_N"/>
</dbReference>
<reference evidence="5" key="1">
    <citation type="submission" date="2016-04" db="EMBL/GenBank/DDBJ databases">
        <authorList>
            <person name="Evans L.H."/>
            <person name="Alamgir A."/>
            <person name="Owens N."/>
            <person name="Weber N.D."/>
            <person name="Virtaneva K."/>
            <person name="Barbian K."/>
            <person name="Babar A."/>
            <person name="Rosenke K."/>
        </authorList>
    </citation>
    <scope>NUCLEOTIDE SEQUENCE [LARGE SCALE GENOMIC DNA]</scope>
    <source>
        <strain evidence="5">CBS 101.48</strain>
    </source>
</reference>
<dbReference type="GO" id="GO:0005737">
    <property type="term" value="C:cytoplasm"/>
    <property type="evidence" value="ECO:0007669"/>
    <property type="project" value="TreeGrafter"/>
</dbReference>
<comment type="similarity">
    <text evidence="1 3">Belongs to the casein kinase 2 subunit beta family.</text>
</comment>
<dbReference type="EMBL" id="LT553028">
    <property type="protein sequence ID" value="SAL99798.1"/>
    <property type="molecule type" value="Genomic_DNA"/>
</dbReference>
<dbReference type="STRING" id="4829.A0A163LZB1"/>
<protein>
    <recommendedName>
        <fullName evidence="3">Casein kinase II subunit beta</fullName>
        <shortName evidence="3">CK II beta</shortName>
    </recommendedName>
</protein>
<organism evidence="5">
    <name type="scientific">Absidia glauca</name>
    <name type="common">Pin mould</name>
    <dbReference type="NCBI Taxonomy" id="4829"/>
    <lineage>
        <taxon>Eukaryota</taxon>
        <taxon>Fungi</taxon>
        <taxon>Fungi incertae sedis</taxon>
        <taxon>Mucoromycota</taxon>
        <taxon>Mucoromycotina</taxon>
        <taxon>Mucoromycetes</taxon>
        <taxon>Mucorales</taxon>
        <taxon>Cunninghamellaceae</taxon>
        <taxon>Absidia</taxon>
    </lineage>
</organism>
<comment type="function">
    <text evidence="2 3">Regulatory subunit of casein kinase II/CK2. As part of the kinase complex regulates the basal catalytic activity of the alpha subunit a constitutively active serine/threonine-protein kinase that phosphorylates a large number of substrates containing acidic residues C-terminal to the phosphorylated serine or threonine.</text>
</comment>
<comment type="subunit">
    <text evidence="3">Tetramer of two alpha and two beta subunits.</text>
</comment>
<feature type="compositionally biased region" description="Pro residues" evidence="4">
    <location>
        <begin position="216"/>
        <end position="228"/>
    </location>
</feature>
<dbReference type="Pfam" id="PF01214">
    <property type="entry name" value="CK_II_beta"/>
    <property type="match status" value="1"/>
</dbReference>
<evidence type="ECO:0000313" key="5">
    <source>
        <dbReference type="EMBL" id="SAL99798.1"/>
    </source>
</evidence>